<dbReference type="InterPro" id="IPR015590">
    <property type="entry name" value="Aldehyde_DH_dom"/>
</dbReference>
<dbReference type="GO" id="GO:0050661">
    <property type="term" value="F:NADP binding"/>
    <property type="evidence" value="ECO:0007669"/>
    <property type="project" value="InterPro"/>
</dbReference>
<sequence>MTASSALRDASATETRLGAPAPREQAEVAEDVAALMAAIGTRARAAARVLALAPAATKAAGLMEAARAIRAHAAAILAANAQDVAAAQAAGISPSMLDRLTLNAARLEGTARAVEEIAELADPVGKVTESWERPNGLRLERVRTPLGVIGVIYESRPNVTADAGALCLKAGNAVILRGGSDSFNSSRAIHAAMVEGLASAGLPPDAIQLVPTRDRAAVGELLAGLGGTVDVIVPRGGKSLVARVQAEARVPVFAHLEGLVHIYVDKGADLGKALAIVKNAKLRRTSVCGAAETLLVDRADASRLLAPLVAMLLDEGCAVRGDADTQAADARVTPATDEDWRTEYLDAVISVKLVDGVGAAIDHIESHGSHHTDAILTEDADVAERFLNEVDSAIVVHNASTQFADGGEFGFGGEIGIATGRMHARGPVGAEQLTSFKYRVRGTGQIRP</sequence>
<gene>
    <name evidence="7" type="primary">proA</name>
    <name evidence="10" type="ORF">EV667_3574</name>
</gene>
<dbReference type="Proteomes" id="UP000295030">
    <property type="component" value="Unassembled WGS sequence"/>
</dbReference>
<dbReference type="FunFam" id="3.40.309.10:FF:000006">
    <property type="entry name" value="Gamma-glutamyl phosphate reductase"/>
    <property type="match status" value="1"/>
</dbReference>
<evidence type="ECO:0000259" key="9">
    <source>
        <dbReference type="Pfam" id="PF00171"/>
    </source>
</evidence>
<feature type="region of interest" description="Disordered" evidence="8">
    <location>
        <begin position="1"/>
        <end position="24"/>
    </location>
</feature>
<comment type="catalytic activity">
    <reaction evidence="6 7">
        <text>L-glutamate 5-semialdehyde + phosphate + NADP(+) = L-glutamyl 5-phosphate + NADPH + H(+)</text>
        <dbReference type="Rhea" id="RHEA:19541"/>
        <dbReference type="ChEBI" id="CHEBI:15378"/>
        <dbReference type="ChEBI" id="CHEBI:43474"/>
        <dbReference type="ChEBI" id="CHEBI:57783"/>
        <dbReference type="ChEBI" id="CHEBI:58066"/>
        <dbReference type="ChEBI" id="CHEBI:58274"/>
        <dbReference type="ChEBI" id="CHEBI:58349"/>
        <dbReference type="EC" id="1.2.1.41"/>
    </reaction>
</comment>
<dbReference type="GO" id="GO:0005737">
    <property type="term" value="C:cytoplasm"/>
    <property type="evidence" value="ECO:0007669"/>
    <property type="project" value="UniProtKB-SubCell"/>
</dbReference>
<dbReference type="PANTHER" id="PTHR11063">
    <property type="entry name" value="GLUTAMATE SEMIALDEHYDE DEHYDROGENASE"/>
    <property type="match status" value="1"/>
</dbReference>
<dbReference type="EMBL" id="SMFY01000003">
    <property type="protein sequence ID" value="TCK23733.1"/>
    <property type="molecule type" value="Genomic_DNA"/>
</dbReference>
<evidence type="ECO:0000256" key="8">
    <source>
        <dbReference type="SAM" id="MobiDB-lite"/>
    </source>
</evidence>
<evidence type="ECO:0000256" key="4">
    <source>
        <dbReference type="ARBA" id="ARBA00022857"/>
    </source>
</evidence>
<keyword evidence="5 7" id="KW-0560">Oxidoreductase</keyword>
<dbReference type="CDD" id="cd07079">
    <property type="entry name" value="ALDH_F18-19_ProA-GPR"/>
    <property type="match status" value="1"/>
</dbReference>
<dbReference type="Gene3D" id="3.40.605.10">
    <property type="entry name" value="Aldehyde Dehydrogenase, Chain A, domain 1"/>
    <property type="match status" value="1"/>
</dbReference>
<dbReference type="InterPro" id="IPR016163">
    <property type="entry name" value="Ald_DH_C"/>
</dbReference>
<comment type="caution">
    <text evidence="10">The sequence shown here is derived from an EMBL/GenBank/DDBJ whole genome shotgun (WGS) entry which is preliminary data.</text>
</comment>
<feature type="domain" description="Aldehyde dehydrogenase" evidence="9">
    <location>
        <begin position="26"/>
        <end position="310"/>
    </location>
</feature>
<dbReference type="GO" id="GO:0055129">
    <property type="term" value="P:L-proline biosynthetic process"/>
    <property type="evidence" value="ECO:0007669"/>
    <property type="project" value="UniProtKB-UniRule"/>
</dbReference>
<dbReference type="UniPathway" id="UPA00098">
    <property type="reaction ID" value="UER00360"/>
</dbReference>
<keyword evidence="4 7" id="KW-0521">NADP</keyword>
<evidence type="ECO:0000256" key="7">
    <source>
        <dbReference type="HAMAP-Rule" id="MF_00412"/>
    </source>
</evidence>
<evidence type="ECO:0000256" key="3">
    <source>
        <dbReference type="ARBA" id="ARBA00022650"/>
    </source>
</evidence>
<dbReference type="GO" id="GO:0004350">
    <property type="term" value="F:glutamate-5-semialdehyde dehydrogenase activity"/>
    <property type="evidence" value="ECO:0007669"/>
    <property type="project" value="UniProtKB-UniRule"/>
</dbReference>
<comment type="pathway">
    <text evidence="1 7">Amino-acid biosynthesis; L-proline biosynthesis; L-glutamate 5-semialdehyde from L-glutamate: step 2/2.</text>
</comment>
<dbReference type="NCBIfam" id="NF001221">
    <property type="entry name" value="PRK00197.1"/>
    <property type="match status" value="1"/>
</dbReference>
<dbReference type="SUPFAM" id="SSF53720">
    <property type="entry name" value="ALDH-like"/>
    <property type="match status" value="1"/>
</dbReference>
<dbReference type="InterPro" id="IPR020593">
    <property type="entry name" value="G-glutamylP_reductase_CS"/>
</dbReference>
<reference evidence="10 11" key="1">
    <citation type="submission" date="2019-03" db="EMBL/GenBank/DDBJ databases">
        <title>Genomic Encyclopedia of Type Strains, Phase IV (KMG-IV): sequencing the most valuable type-strain genomes for metagenomic binning, comparative biology and taxonomic classification.</title>
        <authorList>
            <person name="Goeker M."/>
        </authorList>
    </citation>
    <scope>NUCLEOTIDE SEQUENCE [LARGE SCALE GENOMIC DNA]</scope>
    <source>
        <strain evidence="10 11">DSM 101</strain>
    </source>
</reference>
<keyword evidence="2 7" id="KW-0028">Amino-acid biosynthesis</keyword>
<dbReference type="AlphaFoldDB" id="A0A4R1HR95"/>
<dbReference type="PROSITE" id="PS01223">
    <property type="entry name" value="PROA"/>
    <property type="match status" value="1"/>
</dbReference>
<evidence type="ECO:0000256" key="6">
    <source>
        <dbReference type="ARBA" id="ARBA00049024"/>
    </source>
</evidence>
<proteinExistence type="inferred from homology"/>
<accession>A0A4R1HR95</accession>
<evidence type="ECO:0000256" key="2">
    <source>
        <dbReference type="ARBA" id="ARBA00022605"/>
    </source>
</evidence>
<dbReference type="Pfam" id="PF00171">
    <property type="entry name" value="Aldedh"/>
    <property type="match status" value="1"/>
</dbReference>
<name>A0A4R1HR95_ANCAQ</name>
<dbReference type="InterPro" id="IPR000965">
    <property type="entry name" value="GPR_dom"/>
</dbReference>
<comment type="subcellular location">
    <subcellularLocation>
        <location evidence="7">Cytoplasm</location>
    </subcellularLocation>
</comment>
<dbReference type="HAMAP" id="MF_00412">
    <property type="entry name" value="ProA"/>
    <property type="match status" value="1"/>
</dbReference>
<keyword evidence="11" id="KW-1185">Reference proteome</keyword>
<keyword evidence="3 7" id="KW-0641">Proline biosynthesis</keyword>
<dbReference type="InterPro" id="IPR016161">
    <property type="entry name" value="Ald_DH/histidinol_DH"/>
</dbReference>
<comment type="function">
    <text evidence="7">Catalyzes the NADPH-dependent reduction of L-glutamate 5-phosphate into L-glutamate 5-semialdehyde and phosphate. The product spontaneously undergoes cyclization to form 1-pyrroline-5-carboxylate.</text>
</comment>
<evidence type="ECO:0000313" key="10">
    <source>
        <dbReference type="EMBL" id="TCK23733.1"/>
    </source>
</evidence>
<dbReference type="EC" id="1.2.1.41" evidence="7"/>
<dbReference type="PIRSF" id="PIRSF000151">
    <property type="entry name" value="GPR"/>
    <property type="match status" value="1"/>
</dbReference>
<dbReference type="Gene3D" id="3.40.309.10">
    <property type="entry name" value="Aldehyde Dehydrogenase, Chain A, domain 2"/>
    <property type="match status" value="1"/>
</dbReference>
<evidence type="ECO:0000256" key="1">
    <source>
        <dbReference type="ARBA" id="ARBA00004985"/>
    </source>
</evidence>
<organism evidence="10 11">
    <name type="scientific">Ancylobacter aquaticus</name>
    <dbReference type="NCBI Taxonomy" id="100"/>
    <lineage>
        <taxon>Bacteria</taxon>
        <taxon>Pseudomonadati</taxon>
        <taxon>Pseudomonadota</taxon>
        <taxon>Alphaproteobacteria</taxon>
        <taxon>Hyphomicrobiales</taxon>
        <taxon>Xanthobacteraceae</taxon>
        <taxon>Ancylobacter</taxon>
    </lineage>
</organism>
<dbReference type="PANTHER" id="PTHR11063:SF8">
    <property type="entry name" value="DELTA-1-PYRROLINE-5-CARBOXYLATE SYNTHASE"/>
    <property type="match status" value="1"/>
</dbReference>
<keyword evidence="7" id="KW-0963">Cytoplasm</keyword>
<comment type="similarity">
    <text evidence="7">Belongs to the gamma-glutamyl phosphate reductase family.</text>
</comment>
<dbReference type="InterPro" id="IPR016162">
    <property type="entry name" value="Ald_DH_N"/>
</dbReference>
<dbReference type="InterPro" id="IPR012134">
    <property type="entry name" value="Glu-5-SA_DH"/>
</dbReference>
<evidence type="ECO:0000256" key="5">
    <source>
        <dbReference type="ARBA" id="ARBA00023002"/>
    </source>
</evidence>
<dbReference type="NCBIfam" id="TIGR00407">
    <property type="entry name" value="proA"/>
    <property type="match status" value="1"/>
</dbReference>
<protein>
    <recommendedName>
        <fullName evidence="7">Gamma-glutamyl phosphate reductase</fullName>
        <shortName evidence="7">GPR</shortName>
        <ecNumber evidence="7">1.2.1.41</ecNumber>
    </recommendedName>
    <alternativeName>
        <fullName evidence="7">Glutamate-5-semialdehyde dehydrogenase</fullName>
    </alternativeName>
    <alternativeName>
        <fullName evidence="7">Glutamyl-gamma-semialdehyde dehydrogenase</fullName>
        <shortName evidence="7">GSA dehydrogenase</shortName>
    </alternativeName>
</protein>
<evidence type="ECO:0000313" key="11">
    <source>
        <dbReference type="Proteomes" id="UP000295030"/>
    </source>
</evidence>